<dbReference type="PANTHER" id="PTHR32002">
    <property type="entry name" value="PROTEIN NLP8"/>
    <property type="match status" value="1"/>
</dbReference>
<dbReference type="InterPro" id="IPR000270">
    <property type="entry name" value="PB1_dom"/>
</dbReference>
<dbReference type="OrthoDB" id="6270329at2759"/>
<reference evidence="8 9" key="1">
    <citation type="submission" date="2019-07" db="EMBL/GenBank/DDBJ databases">
        <title>De Novo Assembly of kiwifruit Actinidia rufa.</title>
        <authorList>
            <person name="Sugita-Konishi S."/>
            <person name="Sato K."/>
            <person name="Mori E."/>
            <person name="Abe Y."/>
            <person name="Kisaki G."/>
            <person name="Hamano K."/>
            <person name="Suezawa K."/>
            <person name="Otani M."/>
            <person name="Fukuda T."/>
            <person name="Manabe T."/>
            <person name="Gomi K."/>
            <person name="Tabuchi M."/>
            <person name="Akimitsu K."/>
            <person name="Kataoka I."/>
        </authorList>
    </citation>
    <scope>NUCLEOTIDE SEQUENCE [LARGE SCALE GENOMIC DNA]</scope>
    <source>
        <strain evidence="9">cv. Fuchu</strain>
    </source>
</reference>
<dbReference type="InterPro" id="IPR045012">
    <property type="entry name" value="NLP"/>
</dbReference>
<evidence type="ECO:0000313" key="9">
    <source>
        <dbReference type="Proteomes" id="UP000585474"/>
    </source>
</evidence>
<dbReference type="Gene3D" id="3.10.20.90">
    <property type="entry name" value="Phosphatidylinositol 3-kinase Catalytic Subunit, Chain A, domain 1"/>
    <property type="match status" value="1"/>
</dbReference>
<evidence type="ECO:0000259" key="7">
    <source>
        <dbReference type="PROSITE" id="PS51745"/>
    </source>
</evidence>
<dbReference type="Pfam" id="PF22922">
    <property type="entry name" value="GAF_NLP"/>
    <property type="match status" value="2"/>
</dbReference>
<name>A0A7J0F8I8_9ERIC</name>
<keyword evidence="1" id="KW-0805">Transcription regulation</keyword>
<proteinExistence type="predicted"/>
<dbReference type="InterPro" id="IPR003035">
    <property type="entry name" value="RWP-RK_dom"/>
</dbReference>
<dbReference type="PROSITE" id="PS51745">
    <property type="entry name" value="PB1"/>
    <property type="match status" value="1"/>
</dbReference>
<keyword evidence="2" id="KW-0238">DNA-binding</keyword>
<keyword evidence="3" id="KW-0804">Transcription</keyword>
<protein>
    <submittedName>
        <fullName evidence="8">Plant regulator RWP-RK family protein</fullName>
    </submittedName>
</protein>
<evidence type="ECO:0000256" key="1">
    <source>
        <dbReference type="ARBA" id="ARBA00023015"/>
    </source>
</evidence>
<dbReference type="InterPro" id="IPR034891">
    <property type="entry name" value="PB1_NLP"/>
</dbReference>
<feature type="region of interest" description="Disordered" evidence="5">
    <location>
        <begin position="726"/>
        <end position="755"/>
    </location>
</feature>
<evidence type="ECO:0000256" key="5">
    <source>
        <dbReference type="SAM" id="MobiDB-lite"/>
    </source>
</evidence>
<evidence type="ECO:0000256" key="2">
    <source>
        <dbReference type="ARBA" id="ARBA00023125"/>
    </source>
</evidence>
<dbReference type="PROSITE" id="PS51519">
    <property type="entry name" value="RWP_RK"/>
    <property type="match status" value="1"/>
</dbReference>
<dbReference type="EMBL" id="BJWL01000009">
    <property type="protein sequence ID" value="GFY94499.1"/>
    <property type="molecule type" value="Genomic_DNA"/>
</dbReference>
<dbReference type="GO" id="GO:0003677">
    <property type="term" value="F:DNA binding"/>
    <property type="evidence" value="ECO:0007669"/>
    <property type="project" value="UniProtKB-KW"/>
</dbReference>
<dbReference type="GO" id="GO:0003700">
    <property type="term" value="F:DNA-binding transcription factor activity"/>
    <property type="evidence" value="ECO:0007669"/>
    <property type="project" value="InterPro"/>
</dbReference>
<feature type="compositionally biased region" description="Low complexity" evidence="5">
    <location>
        <begin position="732"/>
        <end position="755"/>
    </location>
</feature>
<evidence type="ECO:0000256" key="4">
    <source>
        <dbReference type="ARBA" id="ARBA00023242"/>
    </source>
</evidence>
<feature type="domain" description="RWP-RK" evidence="6">
    <location>
        <begin position="608"/>
        <end position="689"/>
    </location>
</feature>
<dbReference type="InterPro" id="IPR055081">
    <property type="entry name" value="NLP1-9_GAF"/>
</dbReference>
<dbReference type="SMART" id="SM00666">
    <property type="entry name" value="PB1"/>
    <property type="match status" value="1"/>
</dbReference>
<feature type="domain" description="PB1" evidence="7">
    <location>
        <begin position="841"/>
        <end position="924"/>
    </location>
</feature>
<gene>
    <name evidence="8" type="ORF">Acr_09g0009450</name>
</gene>
<dbReference type="AlphaFoldDB" id="A0A7J0F8I8"/>
<keyword evidence="4" id="KW-0539">Nucleus</keyword>
<evidence type="ECO:0000256" key="3">
    <source>
        <dbReference type="ARBA" id="ARBA00023163"/>
    </source>
</evidence>
<sequence>MEDGSFTPNTLLETLSDNTMDFDLMDELFYDGYWLETTEGPNFWQSGLSTSDALNFSSYSVPTSEPNTVHLNPNPHHKSHQEQTEISDLGNNLHLVCPQMDELVGSQTQNREVILVAATSGQSETFLVESSETNRRLWIPPSDDASRSYPVKKRLIQAIEHLRQSTSDRDVLIQIWVPITRGGKQFLTTNNQPFALNPNCKNLAAYRNVSMGYQFATEENSKDFVGLPGRVFLTELPEWTPDVRFFRREEYPRVKYAQQLDVMGSLALPVFEQGSGTCLGVVEMVTTSQKAKYRPELERVCKALEACDDSYQAALTEIQEVLKSVCDTNGLPLAQTWAPCIQHGKAGCRHSSENYAACVSTVDSAWYVRNQQVLEFHEACSEHHLLRGEGVAGGAFMMNRVCFSNDITALSKIKYPLSHHARMFGLRAAIAIRLRSIYAESADFVLEFFLTSDFQNAGEQGNVLSSLSSAIHQVCRTLRLVTDQELEEETAFQERVIVAPSDGSLDEDHAQILGYSLSKESSQKESSWIADMMEAQRKGKTVSVSLGYQKEEPKKEFKETWDIDGMDLYHRNAFSEHKQIYQDSGPKGNAESGGDFSSVSRHSLSGVRKAGERRRTKSEKSISLQVLRQYFSGSLKDAAKSLGVCPTTLKRICRLHGITRWPSRKLKKVGHSLKKLQLIIDSVQGVEGSFQLSSFYSNFPDLSSPNLPGTSPVSTSNINDQLKQFNTQPKGSLLSPVTTTSKSPSSSCSHSSSSSFYCSTETKQPPATVHALGGGDSLLEEHPGGMLKRAHSDAELHDAGQEETKLLVRSHSHKFFSELPSSEALPSLPKVGGQVFRDGSGFRVKATFGEEKIRFSIQQNWGLGDLQQEIVKRFNIDENNKINLKYLDDDSEWVLLTCDADLEECIDIHRSSRSRTIKLSVYQAFNPNFGSSFGSSGPS</sequence>
<dbReference type="CDD" id="cd06407">
    <property type="entry name" value="PB1_NLP"/>
    <property type="match status" value="1"/>
</dbReference>
<feature type="region of interest" description="Disordered" evidence="5">
    <location>
        <begin position="581"/>
        <end position="618"/>
    </location>
</feature>
<dbReference type="Pfam" id="PF00564">
    <property type="entry name" value="PB1"/>
    <property type="match status" value="1"/>
</dbReference>
<dbReference type="InterPro" id="IPR053793">
    <property type="entry name" value="PB1-like"/>
</dbReference>
<evidence type="ECO:0000259" key="6">
    <source>
        <dbReference type="PROSITE" id="PS51519"/>
    </source>
</evidence>
<dbReference type="SUPFAM" id="SSF54277">
    <property type="entry name" value="CAD &amp; PB1 domains"/>
    <property type="match status" value="1"/>
</dbReference>
<dbReference type="Pfam" id="PF02042">
    <property type="entry name" value="RWP-RK"/>
    <property type="match status" value="1"/>
</dbReference>
<dbReference type="Proteomes" id="UP000585474">
    <property type="component" value="Unassembled WGS sequence"/>
</dbReference>
<comment type="caution">
    <text evidence="8">The sequence shown here is derived from an EMBL/GenBank/DDBJ whole genome shotgun (WGS) entry which is preliminary data.</text>
</comment>
<keyword evidence="9" id="KW-1185">Reference proteome</keyword>
<organism evidence="8 9">
    <name type="scientific">Actinidia rufa</name>
    <dbReference type="NCBI Taxonomy" id="165716"/>
    <lineage>
        <taxon>Eukaryota</taxon>
        <taxon>Viridiplantae</taxon>
        <taxon>Streptophyta</taxon>
        <taxon>Embryophyta</taxon>
        <taxon>Tracheophyta</taxon>
        <taxon>Spermatophyta</taxon>
        <taxon>Magnoliopsida</taxon>
        <taxon>eudicotyledons</taxon>
        <taxon>Gunneridae</taxon>
        <taxon>Pentapetalae</taxon>
        <taxon>asterids</taxon>
        <taxon>Ericales</taxon>
        <taxon>Actinidiaceae</taxon>
        <taxon>Actinidia</taxon>
    </lineage>
</organism>
<evidence type="ECO:0000313" key="8">
    <source>
        <dbReference type="EMBL" id="GFY94499.1"/>
    </source>
</evidence>
<accession>A0A7J0F8I8</accession>
<dbReference type="PANTHER" id="PTHR32002:SF46">
    <property type="entry name" value="PROTEIN NLP2"/>
    <property type="match status" value="1"/>
</dbReference>